<evidence type="ECO:0000256" key="4">
    <source>
        <dbReference type="ARBA" id="ARBA00022553"/>
    </source>
</evidence>
<evidence type="ECO:0000256" key="2">
    <source>
        <dbReference type="ARBA" id="ARBA00004924"/>
    </source>
</evidence>
<gene>
    <name evidence="8" type="ORF">CTER_0853</name>
</gene>
<protein>
    <submittedName>
        <fullName evidence="8">Amino acid adenylation protein</fullName>
    </submittedName>
</protein>
<dbReference type="InterPro" id="IPR045851">
    <property type="entry name" value="AMP-bd_C_sf"/>
</dbReference>
<dbReference type="InterPro" id="IPR001242">
    <property type="entry name" value="Condensation_dom"/>
</dbReference>
<dbReference type="SUPFAM" id="SSF52777">
    <property type="entry name" value="CoA-dependent acyltransferases"/>
    <property type="match status" value="2"/>
</dbReference>
<dbReference type="PROSITE" id="PS50075">
    <property type="entry name" value="CARRIER"/>
    <property type="match status" value="2"/>
</dbReference>
<dbReference type="eggNOG" id="COG1020">
    <property type="taxonomic scope" value="Bacteria"/>
</dbReference>
<comment type="cofactor">
    <cofactor evidence="1">
        <name>pantetheine 4'-phosphate</name>
        <dbReference type="ChEBI" id="CHEBI:47942"/>
    </cofactor>
</comment>
<dbReference type="GO" id="GO:0043041">
    <property type="term" value="P:amino acid activation for nonribosomal peptide biosynthetic process"/>
    <property type="evidence" value="ECO:0007669"/>
    <property type="project" value="TreeGrafter"/>
</dbReference>
<dbReference type="InterPro" id="IPR036736">
    <property type="entry name" value="ACP-like_sf"/>
</dbReference>
<dbReference type="Pfam" id="PF13193">
    <property type="entry name" value="AMP-binding_C"/>
    <property type="match status" value="1"/>
</dbReference>
<name>S0FXD0_RUMCE</name>
<dbReference type="GO" id="GO:0008610">
    <property type="term" value="P:lipid biosynthetic process"/>
    <property type="evidence" value="ECO:0007669"/>
    <property type="project" value="UniProtKB-ARBA"/>
</dbReference>
<dbReference type="InterPro" id="IPR042099">
    <property type="entry name" value="ANL_N_sf"/>
</dbReference>
<dbReference type="InterPro" id="IPR057737">
    <property type="entry name" value="Condensation_MtbB-like"/>
</dbReference>
<dbReference type="InterPro" id="IPR000873">
    <property type="entry name" value="AMP-dep_synth/lig_dom"/>
</dbReference>
<dbReference type="Gene3D" id="3.30.300.30">
    <property type="match status" value="1"/>
</dbReference>
<dbReference type="CDD" id="cd19535">
    <property type="entry name" value="Cyc_NRPS"/>
    <property type="match status" value="1"/>
</dbReference>
<dbReference type="InterPro" id="IPR020845">
    <property type="entry name" value="AMP-binding_CS"/>
</dbReference>
<dbReference type="GO" id="GO:0017000">
    <property type="term" value="P:antibiotic biosynthetic process"/>
    <property type="evidence" value="ECO:0007669"/>
    <property type="project" value="UniProtKB-KW"/>
</dbReference>
<evidence type="ECO:0000256" key="3">
    <source>
        <dbReference type="ARBA" id="ARBA00022450"/>
    </source>
</evidence>
<dbReference type="GO" id="GO:0005737">
    <property type="term" value="C:cytoplasm"/>
    <property type="evidence" value="ECO:0007669"/>
    <property type="project" value="TreeGrafter"/>
</dbReference>
<dbReference type="PROSITE" id="PS00012">
    <property type="entry name" value="PHOSPHOPANTETHEINE"/>
    <property type="match status" value="1"/>
</dbReference>
<dbReference type="InterPro" id="IPR010071">
    <property type="entry name" value="AA_adenyl_dom"/>
</dbReference>
<dbReference type="STRING" id="1195236.CTER_0853"/>
<dbReference type="EMBL" id="AORV01000021">
    <property type="protein sequence ID" value="EMS73238.1"/>
    <property type="molecule type" value="Genomic_DNA"/>
</dbReference>
<dbReference type="InterPro" id="IPR025110">
    <property type="entry name" value="AMP-bd_C"/>
</dbReference>
<dbReference type="PROSITE" id="PS00455">
    <property type="entry name" value="AMP_BINDING"/>
    <property type="match status" value="1"/>
</dbReference>
<dbReference type="PANTHER" id="PTHR45527">
    <property type="entry name" value="NONRIBOSOMAL PEPTIDE SYNTHETASE"/>
    <property type="match status" value="1"/>
</dbReference>
<dbReference type="Gene3D" id="1.10.1200.10">
    <property type="entry name" value="ACP-like"/>
    <property type="match status" value="2"/>
</dbReference>
<keyword evidence="5" id="KW-0436">Ligase</keyword>
<keyword evidence="6" id="KW-0045">Antibiotic biosynthesis</keyword>
<dbReference type="Pfam" id="PF00550">
    <property type="entry name" value="PP-binding"/>
    <property type="match status" value="2"/>
</dbReference>
<dbReference type="Gene3D" id="3.30.559.30">
    <property type="entry name" value="Nonribosomal peptide synthetase, condensation domain"/>
    <property type="match status" value="1"/>
</dbReference>
<comment type="pathway">
    <text evidence="2">Siderophore biosynthesis.</text>
</comment>
<dbReference type="Proteomes" id="UP000014155">
    <property type="component" value="Unassembled WGS sequence"/>
</dbReference>
<dbReference type="FunFam" id="3.30.559.10:FF:000023">
    <property type="entry name" value="Non-ribosomal peptide synthetase"/>
    <property type="match status" value="1"/>
</dbReference>
<dbReference type="GO" id="GO:0016874">
    <property type="term" value="F:ligase activity"/>
    <property type="evidence" value="ECO:0007669"/>
    <property type="project" value="UniProtKB-KW"/>
</dbReference>
<dbReference type="PATRIC" id="fig|1195236.3.peg.1146"/>
<dbReference type="Pfam" id="PF00501">
    <property type="entry name" value="AMP-binding"/>
    <property type="match status" value="1"/>
</dbReference>
<dbReference type="SUPFAM" id="SSF56801">
    <property type="entry name" value="Acetyl-CoA synthetase-like"/>
    <property type="match status" value="1"/>
</dbReference>
<dbReference type="AlphaFoldDB" id="S0FXD0"/>
<dbReference type="GO" id="GO:0031177">
    <property type="term" value="F:phosphopantetheine binding"/>
    <property type="evidence" value="ECO:0007669"/>
    <property type="project" value="TreeGrafter"/>
</dbReference>
<keyword evidence="3" id="KW-0596">Phosphopantetheine</keyword>
<evidence type="ECO:0000256" key="1">
    <source>
        <dbReference type="ARBA" id="ARBA00001957"/>
    </source>
</evidence>
<feature type="domain" description="Carrier" evidence="7">
    <location>
        <begin position="1058"/>
        <end position="1135"/>
    </location>
</feature>
<evidence type="ECO:0000256" key="5">
    <source>
        <dbReference type="ARBA" id="ARBA00022598"/>
    </source>
</evidence>
<dbReference type="InterPro" id="IPR009081">
    <property type="entry name" value="PP-bd_ACP"/>
</dbReference>
<dbReference type="NCBIfam" id="TIGR01733">
    <property type="entry name" value="AA-adenyl-dom"/>
    <property type="match status" value="1"/>
</dbReference>
<proteinExistence type="predicted"/>
<dbReference type="RefSeq" id="WP_004624121.1">
    <property type="nucleotide sequence ID" value="NZ_AORV01000021.1"/>
</dbReference>
<dbReference type="Gene3D" id="3.40.50.12780">
    <property type="entry name" value="N-terminal domain of ligase-like"/>
    <property type="match status" value="1"/>
</dbReference>
<reference evidence="8 9" key="1">
    <citation type="journal article" date="2013" name="Genome Announc.">
        <title>Draft Genome Sequence of the Cellulolytic, Mesophilic, Anaerobic Bacterium Clostridium termitidis Strain CT1112 (DSM 5398).</title>
        <authorList>
            <person name="Lal S."/>
            <person name="Ramachandran U."/>
            <person name="Zhang X."/>
            <person name="Munir R."/>
            <person name="Sparling R."/>
            <person name="Levin D.B."/>
        </authorList>
    </citation>
    <scope>NUCLEOTIDE SEQUENCE [LARGE SCALE GENOMIC DNA]</scope>
    <source>
        <strain evidence="8 9">CT1112</strain>
    </source>
</reference>
<evidence type="ECO:0000313" key="8">
    <source>
        <dbReference type="EMBL" id="EMS73238.1"/>
    </source>
</evidence>
<keyword evidence="4" id="KW-0597">Phosphoprotein</keyword>
<dbReference type="Gene3D" id="3.30.559.10">
    <property type="entry name" value="Chloramphenicol acetyltransferase-like domain"/>
    <property type="match status" value="1"/>
</dbReference>
<feature type="domain" description="Carrier" evidence="7">
    <location>
        <begin position="5"/>
        <end position="79"/>
    </location>
</feature>
<sequence>MENNNLKTEVVDFIHKKVLEMLSLSELDENRNLIEAGLSSIMIMQVSNNLRKYGLRIPFSGLIEKPTLGEWTELIHASDIRQSNKSQGTVKVNKNSEFDLTDVQYAYFVGREDEQPLGGVGCHAYLEIDGENVDCRKLKAAWNTIQNYHPMLRARFLATGKQIIMPSPYSREIGIFNLSSLSQAAAQKELIALRNVLSHRKLKVEAGEVAGISLALLPEGKTRLFLDLDLLVADVASLSIIIRDLAQAYEGKEFIPKVQYTFQDYMENRKKDINDKELNEDKKFWEKKMSQWLVEIPNIPLAKKPELVSKTRFSRRKSVIDKETWSEIKRISAKHKSTPSMFLLTCYALILERWCNQDSFLINIPLFDRNTENEEIRSMVADFTNLLLVEFKRKGGEAFLDTMNRIRDTFLENVAHCGYSGVNVQRDMFKAMGSTGFVAPVVFACNIDTPLETDLSRRVFGDISYMVSQTPQVWLDFQTYIKEGSLILCWDAVDELYPVGLLDDMFNALVGLINTMSGNDNWNTVFDVLPGKQIEQSKAELDKILPLKYPGKLLITDFLANAEKQPESVAVIDGITQKEITYGELYHRAMAIADLLVKGGIKPGDYVGITLPRGCEQIYAMLGILFSGGVYVPIGVNQPEDRRKKIYEQIGIDHIVTNTETIHNCQLSGEEIRTINMDEAEEKISMKKPVPVSPKESAYVIMTSGSTGVPKGVEICHESAVNTIDDINRKYGITQEDTVLMVSAIDFDLSVYDVFGMLAAGGSLVVLDEAGYRDPALWLALIDKYNISIWNSVPVLFDMLVTMAEAKERKINIRVSMLSGDWIALDLPSRFYNRSENSIVAAMGGATEASIWSNYLIVPREIPENWVSIPYGKALENQVYRVMDDFGRICPHYVQGELWIGGAGVAKGYRGDKELTERKFITDSIKWYKTGDTGKIWKDGTIEFLGRKDNQVKIKGYRIELGEIESALEKNPSVSDSMVCVTEEQGGRQLSAYIVLKEKAGLGPEELKSALEKYLPGHMIPEKYYFSDKVPLLENGKPDKKEIHRILKEQKDLNIFVPPQNPLEVEIGKIWGEVLNKEKLSRFDNFFKLGGDSLKAVAIVTRTEAIVNVPFNISVRILFKAPTIQAFALEIDKLNNDFEVEVI</sequence>
<evidence type="ECO:0000259" key="7">
    <source>
        <dbReference type="PROSITE" id="PS50075"/>
    </source>
</evidence>
<comment type="caution">
    <text evidence="8">The sequence shown here is derived from an EMBL/GenBank/DDBJ whole genome shotgun (WGS) entry which is preliminary data.</text>
</comment>
<accession>S0FXD0</accession>
<organism evidence="8 9">
    <name type="scientific">Ruminiclostridium cellobioparum subsp. termitidis CT1112</name>
    <dbReference type="NCBI Taxonomy" id="1195236"/>
    <lineage>
        <taxon>Bacteria</taxon>
        <taxon>Bacillati</taxon>
        <taxon>Bacillota</taxon>
        <taxon>Clostridia</taxon>
        <taxon>Eubacteriales</taxon>
        <taxon>Oscillospiraceae</taxon>
        <taxon>Ruminiclostridium</taxon>
    </lineage>
</organism>
<dbReference type="GO" id="GO:0044550">
    <property type="term" value="P:secondary metabolite biosynthetic process"/>
    <property type="evidence" value="ECO:0007669"/>
    <property type="project" value="TreeGrafter"/>
</dbReference>
<evidence type="ECO:0000256" key="6">
    <source>
        <dbReference type="ARBA" id="ARBA00023194"/>
    </source>
</evidence>
<dbReference type="Pfam" id="PF00668">
    <property type="entry name" value="Condensation"/>
    <property type="match status" value="1"/>
</dbReference>
<dbReference type="InterPro" id="IPR023213">
    <property type="entry name" value="CAT-like_dom_sf"/>
</dbReference>
<keyword evidence="9" id="KW-1185">Reference proteome</keyword>
<evidence type="ECO:0000313" key="9">
    <source>
        <dbReference type="Proteomes" id="UP000014155"/>
    </source>
</evidence>
<dbReference type="PANTHER" id="PTHR45527:SF10">
    <property type="entry name" value="PYOCHELIN SYNTHASE PCHF"/>
    <property type="match status" value="1"/>
</dbReference>
<dbReference type="SUPFAM" id="SSF47336">
    <property type="entry name" value="ACP-like"/>
    <property type="match status" value="2"/>
</dbReference>
<dbReference type="InterPro" id="IPR006162">
    <property type="entry name" value="Ppantetheine_attach_site"/>
</dbReference>